<name>A0A0G0KL97_9BACT</name>
<gene>
    <name evidence="3" type="ORF">US68_C0010G0088</name>
</gene>
<evidence type="ECO:0000256" key="1">
    <source>
        <dbReference type="SAM" id="MobiDB-lite"/>
    </source>
</evidence>
<dbReference type="EMBL" id="LBTX01000010">
    <property type="protein sequence ID" value="KKQ49954.1"/>
    <property type="molecule type" value="Genomic_DNA"/>
</dbReference>
<dbReference type="AlphaFoldDB" id="A0A0G0KL97"/>
<accession>A0A0G0KL97</accession>
<feature type="transmembrane region" description="Helical" evidence="2">
    <location>
        <begin position="20"/>
        <end position="41"/>
    </location>
</feature>
<evidence type="ECO:0008006" key="5">
    <source>
        <dbReference type="Google" id="ProtNLM"/>
    </source>
</evidence>
<protein>
    <recommendedName>
        <fullName evidence="5">Phosphoesterase RecJ domain protein</fullName>
    </recommendedName>
</protein>
<feature type="region of interest" description="Disordered" evidence="1">
    <location>
        <begin position="231"/>
        <end position="269"/>
    </location>
</feature>
<evidence type="ECO:0000313" key="3">
    <source>
        <dbReference type="EMBL" id="KKQ49954.1"/>
    </source>
</evidence>
<keyword evidence="2" id="KW-0812">Transmembrane</keyword>
<dbReference type="SUPFAM" id="SSF64182">
    <property type="entry name" value="DHH phosphoesterases"/>
    <property type="match status" value="1"/>
</dbReference>
<reference evidence="3 4" key="1">
    <citation type="journal article" date="2015" name="Nature">
        <title>rRNA introns, odd ribosomes, and small enigmatic genomes across a large radiation of phyla.</title>
        <authorList>
            <person name="Brown C.T."/>
            <person name="Hug L.A."/>
            <person name="Thomas B.C."/>
            <person name="Sharon I."/>
            <person name="Castelle C.J."/>
            <person name="Singh A."/>
            <person name="Wilkins M.J."/>
            <person name="Williams K.H."/>
            <person name="Banfield J.F."/>
        </authorList>
    </citation>
    <scope>NUCLEOTIDE SEQUENCE [LARGE SCALE GENOMIC DNA]</scope>
</reference>
<evidence type="ECO:0000256" key="2">
    <source>
        <dbReference type="SAM" id="Phobius"/>
    </source>
</evidence>
<dbReference type="InterPro" id="IPR038763">
    <property type="entry name" value="DHH_sf"/>
</dbReference>
<evidence type="ECO:0000313" key="4">
    <source>
        <dbReference type="Proteomes" id="UP000034231"/>
    </source>
</evidence>
<sequence length="269" mass="28514">MKNYNVTEIKTLVDNAKSALIAVPTLSVDSIGAALALAISLKKQGKEVKVFCPQKTDQNYSKLSGLELLVDTYSDSSLVVSLDYPIDQIEAVSYNDDGGHLNLVVKTKSGAAKVETNQISINNSGSTADVCFMLGDEAPLGVAASMVNQGNWILITPSQVTKTWAKVTLLDPDAPFSEIFTFLLPMLGLTLDIDSGKDLLIGLRVATQSFSVNVSPETFEAGAICLRATQPEETAPQSEEPISIENVEKTGGLAPGANNITKPNPTPTA</sequence>
<keyword evidence="2" id="KW-1133">Transmembrane helix</keyword>
<organism evidence="3 4">
    <name type="scientific">Candidatus Shapirobacteria bacterium GW2011_GWE1_38_10</name>
    <dbReference type="NCBI Taxonomy" id="1618488"/>
    <lineage>
        <taxon>Bacteria</taxon>
        <taxon>Candidatus Shapironibacteriota</taxon>
    </lineage>
</organism>
<proteinExistence type="predicted"/>
<keyword evidence="2" id="KW-0472">Membrane</keyword>
<dbReference type="Gene3D" id="3.90.1640.10">
    <property type="entry name" value="inorganic pyrophosphatase (n-terminal core)"/>
    <property type="match status" value="1"/>
</dbReference>
<comment type="caution">
    <text evidence="3">The sequence shown here is derived from an EMBL/GenBank/DDBJ whole genome shotgun (WGS) entry which is preliminary data.</text>
</comment>
<dbReference type="Proteomes" id="UP000034231">
    <property type="component" value="Unassembled WGS sequence"/>
</dbReference>